<comment type="subcellular location">
    <subcellularLocation>
        <location evidence="10">Cell inner membrane</location>
        <topology evidence="10">Multi-pass membrane protein</topology>
    </subcellularLocation>
    <subcellularLocation>
        <location evidence="1">Cell membrane</location>
        <topology evidence="1">Multi-pass membrane protein</topology>
    </subcellularLocation>
</comment>
<dbReference type="GO" id="GO:0046872">
    <property type="term" value="F:metal ion binding"/>
    <property type="evidence" value="ECO:0007669"/>
    <property type="project" value="UniProtKB-KW"/>
</dbReference>
<keyword evidence="14" id="KW-1185">Reference proteome</keyword>
<evidence type="ECO:0000256" key="1">
    <source>
        <dbReference type="ARBA" id="ARBA00004651"/>
    </source>
</evidence>
<feature type="binding site" evidence="11">
    <location>
        <position position="432"/>
    </location>
    <ligand>
        <name>K(+)</name>
        <dbReference type="ChEBI" id="CHEBI:29103"/>
    </ligand>
</feature>
<evidence type="ECO:0000256" key="7">
    <source>
        <dbReference type="ARBA" id="ARBA00022989"/>
    </source>
</evidence>
<feature type="transmembrane region" description="Helical" evidence="12">
    <location>
        <begin position="456"/>
        <end position="481"/>
    </location>
</feature>
<comment type="caution">
    <text evidence="13">The sequence shown here is derived from an EMBL/GenBank/DDBJ whole genome shotgun (WGS) entry which is preliminary data.</text>
</comment>
<feature type="transmembrane region" description="Helical" evidence="12">
    <location>
        <begin position="235"/>
        <end position="254"/>
    </location>
</feature>
<feature type="transmembrane region" description="Helical" evidence="12">
    <location>
        <begin position="40"/>
        <end position="59"/>
    </location>
</feature>
<dbReference type="Proteomes" id="UP000470384">
    <property type="component" value="Unassembled WGS sequence"/>
</dbReference>
<dbReference type="Pfam" id="PF02386">
    <property type="entry name" value="TrkH"/>
    <property type="match status" value="1"/>
</dbReference>
<feature type="transmembrane region" description="Helical" evidence="12">
    <location>
        <begin position="326"/>
        <end position="345"/>
    </location>
</feature>
<evidence type="ECO:0000256" key="8">
    <source>
        <dbReference type="ARBA" id="ARBA00023065"/>
    </source>
</evidence>
<keyword evidence="9 10" id="KW-0472">Membrane</keyword>
<evidence type="ECO:0000256" key="10">
    <source>
        <dbReference type="PIRNR" id="PIRNR006247"/>
    </source>
</evidence>
<keyword evidence="5 12" id="KW-0812">Transmembrane</keyword>
<dbReference type="AlphaFoldDB" id="A0A845Q9F1"/>
<feature type="transmembrane region" description="Helical" evidence="12">
    <location>
        <begin position="274"/>
        <end position="291"/>
    </location>
</feature>
<evidence type="ECO:0000256" key="6">
    <source>
        <dbReference type="ARBA" id="ARBA00022958"/>
    </source>
</evidence>
<dbReference type="InterPro" id="IPR003445">
    <property type="entry name" value="Cat_transpt"/>
</dbReference>
<evidence type="ECO:0000256" key="9">
    <source>
        <dbReference type="ARBA" id="ARBA00023136"/>
    </source>
</evidence>
<proteinExistence type="inferred from homology"/>
<gene>
    <name evidence="13" type="ORF">GTQ45_03470</name>
</gene>
<evidence type="ECO:0000313" key="14">
    <source>
        <dbReference type="Proteomes" id="UP000470384"/>
    </source>
</evidence>
<name>A0A845Q9F1_9HYPH</name>
<dbReference type="PANTHER" id="PTHR32024:SF3">
    <property type="entry name" value="TRK SYSTEM POTASSIUM UPTAKE PROTEIN"/>
    <property type="match status" value="1"/>
</dbReference>
<evidence type="ECO:0000313" key="13">
    <source>
        <dbReference type="EMBL" id="NBG94786.1"/>
    </source>
</evidence>
<keyword evidence="6 10" id="KW-0630">Potassium</keyword>
<evidence type="ECO:0000256" key="11">
    <source>
        <dbReference type="PIRSR" id="PIRSR006247-1"/>
    </source>
</evidence>
<dbReference type="InterPro" id="IPR004772">
    <property type="entry name" value="TrkH"/>
</dbReference>
<feature type="binding site" evidence="11">
    <location>
        <position position="433"/>
    </location>
    <ligand>
        <name>K(+)</name>
        <dbReference type="ChEBI" id="CHEBI:29103"/>
    </ligand>
</feature>
<evidence type="ECO:0000256" key="4">
    <source>
        <dbReference type="ARBA" id="ARBA00022538"/>
    </source>
</evidence>
<feature type="binding site" evidence="11">
    <location>
        <position position="316"/>
    </location>
    <ligand>
        <name>K(+)</name>
        <dbReference type="ChEBI" id="CHEBI:29103"/>
    </ligand>
</feature>
<feature type="transmembrane region" description="Helical" evidence="12">
    <location>
        <begin position="7"/>
        <end position="28"/>
    </location>
</feature>
<feature type="transmembrane region" description="Helical" evidence="12">
    <location>
        <begin position="390"/>
        <end position="414"/>
    </location>
</feature>
<dbReference type="OrthoDB" id="9810952at2"/>
<keyword evidence="4 10" id="KW-0633">Potassium transport</keyword>
<evidence type="ECO:0000256" key="5">
    <source>
        <dbReference type="ARBA" id="ARBA00022692"/>
    </source>
</evidence>
<keyword evidence="7 12" id="KW-1133">Transmembrane helix</keyword>
<comment type="function">
    <text evidence="10">Low-affinity potassium transport system. Interacts with Trk system potassium uptake protein TrkA.</text>
</comment>
<reference evidence="13 14" key="1">
    <citation type="journal article" date="2016" name="Int. J. Syst. Evol. Microbiol.">
        <title>Pyruvatibacter mobilis gen. nov., sp. nov., a marine bacterium from the culture broth of Picochlorum sp. 122.</title>
        <authorList>
            <person name="Wang G."/>
            <person name="Tang M."/>
            <person name="Wu H."/>
            <person name="Dai S."/>
            <person name="Li T."/>
            <person name="Chen C."/>
            <person name="He H."/>
            <person name="Fan J."/>
            <person name="Xiang W."/>
            <person name="Li X."/>
        </authorList>
    </citation>
    <scope>NUCLEOTIDE SEQUENCE [LARGE SCALE GENOMIC DNA]</scope>
    <source>
        <strain evidence="13 14">GYP-11</strain>
    </source>
</reference>
<dbReference type="PANTHER" id="PTHR32024">
    <property type="entry name" value="TRK SYSTEM POTASSIUM UPTAKE PROTEIN TRKG-RELATED"/>
    <property type="match status" value="1"/>
</dbReference>
<feature type="transmembrane region" description="Helical" evidence="12">
    <location>
        <begin position="176"/>
        <end position="201"/>
    </location>
</feature>
<feature type="transmembrane region" description="Helical" evidence="12">
    <location>
        <begin position="71"/>
        <end position="91"/>
    </location>
</feature>
<feature type="binding site" evidence="11">
    <location>
        <position position="111"/>
    </location>
    <ligand>
        <name>K(+)</name>
        <dbReference type="ChEBI" id="CHEBI:29103"/>
    </ligand>
</feature>
<dbReference type="PIRSF" id="PIRSF006247">
    <property type="entry name" value="TrkH"/>
    <property type="match status" value="1"/>
</dbReference>
<feature type="binding site" evidence="11">
    <location>
        <position position="112"/>
    </location>
    <ligand>
        <name>K(+)</name>
        <dbReference type="ChEBI" id="CHEBI:29103"/>
    </ligand>
</feature>
<dbReference type="GO" id="GO:0015379">
    <property type="term" value="F:potassium:chloride symporter activity"/>
    <property type="evidence" value="ECO:0007669"/>
    <property type="project" value="InterPro"/>
</dbReference>
<keyword evidence="10" id="KW-0997">Cell inner membrane</keyword>
<dbReference type="EMBL" id="WXYQ01000003">
    <property type="protein sequence ID" value="NBG94786.1"/>
    <property type="molecule type" value="Genomic_DNA"/>
</dbReference>
<evidence type="ECO:0000256" key="2">
    <source>
        <dbReference type="ARBA" id="ARBA00022448"/>
    </source>
</evidence>
<feature type="transmembrane region" description="Helical" evidence="12">
    <location>
        <begin position="133"/>
        <end position="155"/>
    </location>
</feature>
<evidence type="ECO:0000256" key="3">
    <source>
        <dbReference type="ARBA" id="ARBA00022475"/>
    </source>
</evidence>
<dbReference type="GO" id="GO:0005886">
    <property type="term" value="C:plasma membrane"/>
    <property type="evidence" value="ECO:0007669"/>
    <property type="project" value="UniProtKB-SubCell"/>
</dbReference>
<protein>
    <recommendedName>
        <fullName evidence="10">Trk system potassium uptake protein</fullName>
    </recommendedName>
</protein>
<feature type="binding site" evidence="11">
    <location>
        <position position="219"/>
    </location>
    <ligand>
        <name>K(+)</name>
        <dbReference type="ChEBI" id="CHEBI:29103"/>
    </ligand>
</feature>
<accession>A0A845Q9F1</accession>
<organism evidence="13 14">
    <name type="scientific">Pyruvatibacter mobilis</name>
    <dbReference type="NCBI Taxonomy" id="1712261"/>
    <lineage>
        <taxon>Bacteria</taxon>
        <taxon>Pseudomonadati</taxon>
        <taxon>Pseudomonadota</taxon>
        <taxon>Alphaproteobacteria</taxon>
        <taxon>Hyphomicrobiales</taxon>
        <taxon>Parvibaculaceae</taxon>
        <taxon>Pyruvatibacter</taxon>
    </lineage>
</organism>
<keyword evidence="11" id="KW-0479">Metal-binding</keyword>
<keyword evidence="8 10" id="KW-0406">Ion transport</keyword>
<comment type="similarity">
    <text evidence="10">Belongs to the TrkH potassium transport family.</text>
</comment>
<evidence type="ECO:0000256" key="12">
    <source>
        <dbReference type="SAM" id="Phobius"/>
    </source>
</evidence>
<keyword evidence="3 10" id="KW-1003">Cell membrane</keyword>
<keyword evidence="2 10" id="KW-0813">Transport</keyword>
<sequence length="483" mass="51344">MFDIRPIVLVVGILLVTLGIAMLLPALYDAAVSNPDWKVFLASAVVTSFFGVSMALMTWGSAGTMTLKQAFVLVPAVWVALVTFGALPFLFSELQLSITDAFFESMSGITTTGSTVISGLDTTPPGLLLWRSLLQWLGGIGIIVMAVSILPILQVGGMQMFKVEAFDTPEKVLPSAAALAGSITVVYVSFTVLAAIALWAAGMSFFDGINHAMTTIATGGYSTRDASVGAFDSGLIHYIITAGMIFGSLPFVLYIQALRGKASPLFRDTQVQTFIGIILVATAAMVTYQMLQQPGVDVEERLRASIFNVVSILTGTGYATEDYGSWGPFASIVFFTLMFIGGCSGSTSCGLKIFRVQVITAVALSHLRRMIYPHGVFIPKYNRRAIPENVSASVMSFFFLFIACFGTLALLLTFTGLDPVTALSAAATSIANVGPGLGAEVGPSGNFAGLPDAAKWLMSLGMLLGRLELFTVLILLSPVFWRS</sequence>